<evidence type="ECO:0000256" key="1">
    <source>
        <dbReference type="SAM" id="MobiDB-lite"/>
    </source>
</evidence>
<evidence type="ECO:0000313" key="2">
    <source>
        <dbReference type="EMBL" id="KAG5850209.1"/>
    </source>
</evidence>
<feature type="region of interest" description="Disordered" evidence="1">
    <location>
        <begin position="37"/>
        <end position="69"/>
    </location>
</feature>
<keyword evidence="3" id="KW-1185">Reference proteome</keyword>
<dbReference type="EMBL" id="JAFIRN010000004">
    <property type="protein sequence ID" value="KAG5850209.1"/>
    <property type="molecule type" value="Genomic_DNA"/>
</dbReference>
<feature type="region of interest" description="Disordered" evidence="1">
    <location>
        <begin position="1"/>
        <end position="20"/>
    </location>
</feature>
<comment type="caution">
    <text evidence="2">The sequence shown here is derived from an EMBL/GenBank/DDBJ whole genome shotgun (WGS) entry which is preliminary data.</text>
</comment>
<dbReference type="AlphaFoldDB" id="A0A9D3MJX4"/>
<evidence type="ECO:0000313" key="3">
    <source>
        <dbReference type="Proteomes" id="UP001044222"/>
    </source>
</evidence>
<reference evidence="2" key="1">
    <citation type="submission" date="2021-01" db="EMBL/GenBank/DDBJ databases">
        <title>A chromosome-scale assembly of European eel, Anguilla anguilla.</title>
        <authorList>
            <person name="Henkel C."/>
            <person name="Jong-Raadsen S.A."/>
            <person name="Dufour S."/>
            <person name="Weltzien F.-A."/>
            <person name="Palstra A.P."/>
            <person name="Pelster B."/>
            <person name="Spaink H.P."/>
            <person name="Van Den Thillart G.E."/>
            <person name="Jansen H."/>
            <person name="Zahm M."/>
            <person name="Klopp C."/>
            <person name="Cedric C."/>
            <person name="Louis A."/>
            <person name="Berthelot C."/>
            <person name="Parey E."/>
            <person name="Roest Crollius H."/>
            <person name="Montfort J."/>
            <person name="Robinson-Rechavi M."/>
            <person name="Bucao C."/>
            <person name="Bouchez O."/>
            <person name="Gislard M."/>
            <person name="Lluch J."/>
            <person name="Milhes M."/>
            <person name="Lampietro C."/>
            <person name="Lopez Roques C."/>
            <person name="Donnadieu C."/>
            <person name="Braasch I."/>
            <person name="Desvignes T."/>
            <person name="Postlethwait J."/>
            <person name="Bobe J."/>
            <person name="Guiguen Y."/>
            <person name="Dirks R."/>
        </authorList>
    </citation>
    <scope>NUCLEOTIDE SEQUENCE</scope>
    <source>
        <strain evidence="2">Tag_6206</strain>
        <tissue evidence="2">Liver</tissue>
    </source>
</reference>
<gene>
    <name evidence="2" type="ORF">ANANG_G00079810</name>
</gene>
<feature type="compositionally biased region" description="Basic and acidic residues" evidence="1">
    <location>
        <begin position="40"/>
        <end position="58"/>
    </location>
</feature>
<name>A0A9D3MJX4_ANGAN</name>
<sequence>MHYSSQQQDSTVRQRELVSPALENVTALQKKRERLCQVNSEKRRNTDRKKLLYLEHRLQRMRTGRSTHA</sequence>
<accession>A0A9D3MJX4</accession>
<protein>
    <submittedName>
        <fullName evidence="2">Uncharacterized protein</fullName>
    </submittedName>
</protein>
<organism evidence="2 3">
    <name type="scientific">Anguilla anguilla</name>
    <name type="common">European freshwater eel</name>
    <name type="synonym">Muraena anguilla</name>
    <dbReference type="NCBI Taxonomy" id="7936"/>
    <lineage>
        <taxon>Eukaryota</taxon>
        <taxon>Metazoa</taxon>
        <taxon>Chordata</taxon>
        <taxon>Craniata</taxon>
        <taxon>Vertebrata</taxon>
        <taxon>Euteleostomi</taxon>
        <taxon>Actinopterygii</taxon>
        <taxon>Neopterygii</taxon>
        <taxon>Teleostei</taxon>
        <taxon>Anguilliformes</taxon>
        <taxon>Anguillidae</taxon>
        <taxon>Anguilla</taxon>
    </lineage>
</organism>
<feature type="compositionally biased region" description="Basic residues" evidence="1">
    <location>
        <begin position="59"/>
        <end position="69"/>
    </location>
</feature>
<feature type="compositionally biased region" description="Polar residues" evidence="1">
    <location>
        <begin position="1"/>
        <end position="11"/>
    </location>
</feature>
<dbReference type="Proteomes" id="UP001044222">
    <property type="component" value="Unassembled WGS sequence"/>
</dbReference>
<proteinExistence type="predicted"/>